<organism evidence="1">
    <name type="scientific">Cacopsylla melanoneura</name>
    <dbReference type="NCBI Taxonomy" id="428564"/>
    <lineage>
        <taxon>Eukaryota</taxon>
        <taxon>Metazoa</taxon>
        <taxon>Ecdysozoa</taxon>
        <taxon>Arthropoda</taxon>
        <taxon>Hexapoda</taxon>
        <taxon>Insecta</taxon>
        <taxon>Pterygota</taxon>
        <taxon>Neoptera</taxon>
        <taxon>Paraneoptera</taxon>
        <taxon>Hemiptera</taxon>
        <taxon>Sternorrhyncha</taxon>
        <taxon>Psylloidea</taxon>
        <taxon>Psyllidae</taxon>
        <taxon>Psyllinae</taxon>
        <taxon>Cacopsylla</taxon>
    </lineage>
</organism>
<protein>
    <submittedName>
        <fullName evidence="1">Uncharacterized protein</fullName>
    </submittedName>
</protein>
<proteinExistence type="predicted"/>
<dbReference type="AlphaFoldDB" id="A0A8D8PVK4"/>
<name>A0A8D8PVK4_9HEMI</name>
<evidence type="ECO:0000313" key="1">
    <source>
        <dbReference type="EMBL" id="CAG6614903.1"/>
    </source>
</evidence>
<dbReference type="EMBL" id="HBUF01031560">
    <property type="protein sequence ID" value="CAG6614903.1"/>
    <property type="molecule type" value="Transcribed_RNA"/>
</dbReference>
<sequence length="111" mass="12813">MKSVYCTNLVFRLTTKLETCIEILGHYFELYFIGHVGIDLKCIFNMLFFFVGHVGINSEVTVLETSVMCLTRFSFFPIIDYEVSNTLLIYQVSQKTGFLLLFLLGVFITWG</sequence>
<accession>A0A8D8PVK4</accession>
<reference evidence="1" key="1">
    <citation type="submission" date="2021-05" db="EMBL/GenBank/DDBJ databases">
        <authorList>
            <person name="Alioto T."/>
            <person name="Alioto T."/>
            <person name="Gomez Garrido J."/>
        </authorList>
    </citation>
    <scope>NUCLEOTIDE SEQUENCE</scope>
</reference>